<dbReference type="EMBL" id="VSWD01000002">
    <property type="protein sequence ID" value="KAK3107069.1"/>
    <property type="molecule type" value="Genomic_DNA"/>
</dbReference>
<evidence type="ECO:0000313" key="2">
    <source>
        <dbReference type="EMBL" id="KAK3107069.1"/>
    </source>
</evidence>
<reference evidence="2" key="1">
    <citation type="submission" date="2019-08" db="EMBL/GenBank/DDBJ databases">
        <title>The improved chromosome-level genome for the pearl oyster Pinctada fucata martensii using PacBio sequencing and Hi-C.</title>
        <authorList>
            <person name="Zheng Z."/>
        </authorList>
    </citation>
    <scope>NUCLEOTIDE SEQUENCE</scope>
    <source>
        <strain evidence="2">ZZ-2019</strain>
        <tissue evidence="2">Adductor muscle</tissue>
    </source>
</reference>
<name>A0AA88YKX5_PINIB</name>
<feature type="region of interest" description="Disordered" evidence="1">
    <location>
        <begin position="1"/>
        <end position="28"/>
    </location>
</feature>
<proteinExistence type="predicted"/>
<dbReference type="Proteomes" id="UP001186944">
    <property type="component" value="Unassembled WGS sequence"/>
</dbReference>
<organism evidence="2 3">
    <name type="scientific">Pinctada imbricata</name>
    <name type="common">Atlantic pearl-oyster</name>
    <name type="synonym">Pinctada martensii</name>
    <dbReference type="NCBI Taxonomy" id="66713"/>
    <lineage>
        <taxon>Eukaryota</taxon>
        <taxon>Metazoa</taxon>
        <taxon>Spiralia</taxon>
        <taxon>Lophotrochozoa</taxon>
        <taxon>Mollusca</taxon>
        <taxon>Bivalvia</taxon>
        <taxon>Autobranchia</taxon>
        <taxon>Pteriomorphia</taxon>
        <taxon>Pterioida</taxon>
        <taxon>Pterioidea</taxon>
        <taxon>Pteriidae</taxon>
        <taxon>Pinctada</taxon>
    </lineage>
</organism>
<evidence type="ECO:0000313" key="3">
    <source>
        <dbReference type="Proteomes" id="UP001186944"/>
    </source>
</evidence>
<keyword evidence="3" id="KW-1185">Reference proteome</keyword>
<comment type="caution">
    <text evidence="2">The sequence shown here is derived from an EMBL/GenBank/DDBJ whole genome shotgun (WGS) entry which is preliminary data.</text>
</comment>
<dbReference type="AlphaFoldDB" id="A0AA88YKX5"/>
<accession>A0AA88YKX5</accession>
<evidence type="ECO:0000256" key="1">
    <source>
        <dbReference type="SAM" id="MobiDB-lite"/>
    </source>
</evidence>
<gene>
    <name evidence="2" type="ORF">FSP39_006290</name>
</gene>
<protein>
    <submittedName>
        <fullName evidence="2">Uncharacterized protein</fullName>
    </submittedName>
</protein>
<sequence>MFTVDELRGRSITGGHGKNKKKTGHIRPPLEDQAKLRVLYDIIVEKYPGRMPTDINLVLSDVVKPSASGMM</sequence>